<evidence type="ECO:0000313" key="18">
    <source>
        <dbReference type="EMBL" id="KKS03971.1"/>
    </source>
</evidence>
<dbReference type="EMBL" id="LCBC01000012">
    <property type="protein sequence ID" value="KKS03971.1"/>
    <property type="molecule type" value="Genomic_DNA"/>
</dbReference>
<keyword evidence="8" id="KW-0479">Metal-binding</keyword>
<comment type="cofactor">
    <cofactor evidence="1">
        <name>Mg(2+)</name>
        <dbReference type="ChEBI" id="CHEBI:18420"/>
    </cofactor>
</comment>
<dbReference type="InterPro" id="IPR050065">
    <property type="entry name" value="GlmU-like"/>
</dbReference>
<dbReference type="GO" id="GO:0009252">
    <property type="term" value="P:peptidoglycan biosynthetic process"/>
    <property type="evidence" value="ECO:0007669"/>
    <property type="project" value="UniProtKB-KW"/>
</dbReference>
<dbReference type="PANTHER" id="PTHR43584:SF3">
    <property type="entry name" value="BIFUNCTIONAL PROTEIN GLMU"/>
    <property type="match status" value="1"/>
</dbReference>
<dbReference type="GO" id="GO:0005737">
    <property type="term" value="C:cytoplasm"/>
    <property type="evidence" value="ECO:0007669"/>
    <property type="project" value="UniProtKB-SubCell"/>
</dbReference>
<comment type="similarity">
    <text evidence="4">In the N-terminal section; belongs to the N-acetylglucosamine-1-phosphate uridyltransferase family.</text>
</comment>
<comment type="catalytic activity">
    <reaction evidence="15">
        <text>N-acetyl-alpha-D-glucosamine 1-phosphate + UTP + H(+) = UDP-N-acetyl-alpha-D-glucosamine + diphosphate</text>
        <dbReference type="Rhea" id="RHEA:13509"/>
        <dbReference type="ChEBI" id="CHEBI:15378"/>
        <dbReference type="ChEBI" id="CHEBI:33019"/>
        <dbReference type="ChEBI" id="CHEBI:46398"/>
        <dbReference type="ChEBI" id="CHEBI:57705"/>
        <dbReference type="ChEBI" id="CHEBI:57776"/>
        <dbReference type="EC" id="2.7.7.23"/>
    </reaction>
</comment>
<keyword evidence="7" id="KW-0548">Nucleotidyltransferase</keyword>
<comment type="similarity">
    <text evidence="3">In the C-terminal section; belongs to the transferase hexapeptide repeat family.</text>
</comment>
<dbReference type="GO" id="GO:0003977">
    <property type="term" value="F:UDP-N-acetylglucosamine diphosphorylase activity"/>
    <property type="evidence" value="ECO:0007669"/>
    <property type="project" value="UniProtKB-EC"/>
</dbReference>
<keyword evidence="11" id="KW-0573">Peptidoglycan synthesis</keyword>
<accession>A0A0G0Y3D1</accession>
<dbReference type="GO" id="GO:0006048">
    <property type="term" value="P:UDP-N-acetylglucosamine biosynthetic process"/>
    <property type="evidence" value="ECO:0007669"/>
    <property type="project" value="InterPro"/>
</dbReference>
<dbReference type="GO" id="GO:0046872">
    <property type="term" value="F:metal ion binding"/>
    <property type="evidence" value="ECO:0007669"/>
    <property type="project" value="UniProtKB-KW"/>
</dbReference>
<evidence type="ECO:0000256" key="5">
    <source>
        <dbReference type="ARBA" id="ARBA00022490"/>
    </source>
</evidence>
<evidence type="ECO:0000256" key="4">
    <source>
        <dbReference type="ARBA" id="ARBA00007947"/>
    </source>
</evidence>
<evidence type="ECO:0000256" key="2">
    <source>
        <dbReference type="ARBA" id="ARBA00004496"/>
    </source>
</evidence>
<evidence type="ECO:0000256" key="16">
    <source>
        <dbReference type="ARBA" id="ARBA00049628"/>
    </source>
</evidence>
<name>A0A0G0Y3D1_9BACT</name>
<comment type="function">
    <text evidence="16">Catalyzes the last two sequential reactions in the de novo biosynthetic pathway for UDP-N-acetylglucosamine (UDP-GlcNAc). The C-terminal domain catalyzes the transfer of acetyl group from acetyl coenzyme A to glucosamine-1-phosphate (GlcN-1-P) to produce N-acetylglucosamine-1-phosphate (GlcNAc-1-P), which is converted into UDP-GlcNAc by the transfer of uridine 5-monophosphate (from uridine 5-triphosphate), a reaction catalyzed by the N-terminal domain.</text>
</comment>
<comment type="catalytic activity">
    <reaction evidence="14">
        <text>alpha-D-glucosamine 1-phosphate + acetyl-CoA = N-acetyl-alpha-D-glucosamine 1-phosphate + CoA + H(+)</text>
        <dbReference type="Rhea" id="RHEA:13725"/>
        <dbReference type="ChEBI" id="CHEBI:15378"/>
        <dbReference type="ChEBI" id="CHEBI:57287"/>
        <dbReference type="ChEBI" id="CHEBI:57288"/>
        <dbReference type="ChEBI" id="CHEBI:57776"/>
        <dbReference type="ChEBI" id="CHEBI:58516"/>
        <dbReference type="EC" id="2.3.1.157"/>
    </reaction>
</comment>
<evidence type="ECO:0000256" key="15">
    <source>
        <dbReference type="ARBA" id="ARBA00048493"/>
    </source>
</evidence>
<evidence type="ECO:0000256" key="13">
    <source>
        <dbReference type="ARBA" id="ARBA00023316"/>
    </source>
</evidence>
<protein>
    <submittedName>
        <fullName evidence="18">Bifunctional protein GlmU</fullName>
    </submittedName>
</protein>
<dbReference type="Proteomes" id="UP000034493">
    <property type="component" value="Unassembled WGS sequence"/>
</dbReference>
<keyword evidence="13" id="KW-0961">Cell wall biogenesis/degradation</keyword>
<keyword evidence="10" id="KW-0133">Cell shape</keyword>
<dbReference type="Gene3D" id="2.160.10.10">
    <property type="entry name" value="Hexapeptide repeat proteins"/>
    <property type="match status" value="1"/>
</dbReference>
<keyword evidence="9" id="KW-0460">Magnesium</keyword>
<evidence type="ECO:0000256" key="10">
    <source>
        <dbReference type="ARBA" id="ARBA00022960"/>
    </source>
</evidence>
<gene>
    <name evidence="18" type="ORF">UU56_C0012G0045</name>
</gene>
<proteinExistence type="inferred from homology"/>
<comment type="subcellular location">
    <subcellularLocation>
        <location evidence="2">Cytoplasm</location>
    </subcellularLocation>
</comment>
<evidence type="ECO:0000256" key="11">
    <source>
        <dbReference type="ARBA" id="ARBA00022984"/>
    </source>
</evidence>
<dbReference type="SUPFAM" id="SSF51161">
    <property type="entry name" value="Trimeric LpxA-like enzymes"/>
    <property type="match status" value="1"/>
</dbReference>
<keyword evidence="6" id="KW-0808">Transferase</keyword>
<dbReference type="GO" id="GO:0008360">
    <property type="term" value="P:regulation of cell shape"/>
    <property type="evidence" value="ECO:0007669"/>
    <property type="project" value="UniProtKB-KW"/>
</dbReference>
<dbReference type="Pfam" id="PF25087">
    <property type="entry name" value="GMPPB_C"/>
    <property type="match status" value="1"/>
</dbReference>
<dbReference type="PANTHER" id="PTHR43584">
    <property type="entry name" value="NUCLEOTIDYL TRANSFERASE"/>
    <property type="match status" value="1"/>
</dbReference>
<evidence type="ECO:0000256" key="12">
    <source>
        <dbReference type="ARBA" id="ARBA00023315"/>
    </source>
</evidence>
<reference evidence="18 19" key="1">
    <citation type="journal article" date="2015" name="Nature">
        <title>rRNA introns, odd ribosomes, and small enigmatic genomes across a large radiation of phyla.</title>
        <authorList>
            <person name="Brown C.T."/>
            <person name="Hug L.A."/>
            <person name="Thomas B.C."/>
            <person name="Sharon I."/>
            <person name="Castelle C.J."/>
            <person name="Singh A."/>
            <person name="Wilkins M.J."/>
            <person name="Williams K.H."/>
            <person name="Banfield J.F."/>
        </authorList>
    </citation>
    <scope>NUCLEOTIDE SEQUENCE [LARGE SCALE GENOMIC DNA]</scope>
</reference>
<evidence type="ECO:0000313" key="19">
    <source>
        <dbReference type="Proteomes" id="UP000034493"/>
    </source>
</evidence>
<dbReference type="AlphaFoldDB" id="A0A0G0Y3D1"/>
<keyword evidence="12" id="KW-0012">Acyltransferase</keyword>
<dbReference type="InterPro" id="IPR056729">
    <property type="entry name" value="GMPPB_C"/>
</dbReference>
<dbReference type="GO" id="GO:0071555">
    <property type="term" value="P:cell wall organization"/>
    <property type="evidence" value="ECO:0007669"/>
    <property type="project" value="UniProtKB-KW"/>
</dbReference>
<evidence type="ECO:0000256" key="7">
    <source>
        <dbReference type="ARBA" id="ARBA00022695"/>
    </source>
</evidence>
<dbReference type="PATRIC" id="fig|1618411.3.peg.777"/>
<feature type="domain" description="Mannose-1-phosphate guanyltransferase C-terminal" evidence="17">
    <location>
        <begin position="75"/>
        <end position="164"/>
    </location>
</feature>
<evidence type="ECO:0000256" key="3">
    <source>
        <dbReference type="ARBA" id="ARBA00007707"/>
    </source>
</evidence>
<dbReference type="InterPro" id="IPR011004">
    <property type="entry name" value="Trimer_LpxA-like_sf"/>
</dbReference>
<evidence type="ECO:0000256" key="8">
    <source>
        <dbReference type="ARBA" id="ARBA00022723"/>
    </source>
</evidence>
<dbReference type="GO" id="GO:0019134">
    <property type="term" value="F:glucosamine-1-phosphate N-acetyltransferase activity"/>
    <property type="evidence" value="ECO:0007669"/>
    <property type="project" value="UniProtKB-EC"/>
</dbReference>
<evidence type="ECO:0000256" key="1">
    <source>
        <dbReference type="ARBA" id="ARBA00001946"/>
    </source>
</evidence>
<dbReference type="CDD" id="cd03353">
    <property type="entry name" value="LbH_GlmU_C"/>
    <property type="match status" value="1"/>
</dbReference>
<evidence type="ECO:0000256" key="9">
    <source>
        <dbReference type="ARBA" id="ARBA00022842"/>
    </source>
</evidence>
<evidence type="ECO:0000256" key="14">
    <source>
        <dbReference type="ARBA" id="ARBA00048247"/>
    </source>
</evidence>
<evidence type="ECO:0000256" key="6">
    <source>
        <dbReference type="ARBA" id="ARBA00022679"/>
    </source>
</evidence>
<comment type="caution">
    <text evidence="18">The sequence shown here is derived from an EMBL/GenBank/DDBJ whole genome shotgun (WGS) entry which is preliminary data.</text>
</comment>
<organism evidence="18 19">
    <name type="scientific">Candidatus Curtissbacteria bacterium GW2011_GWA2_41_24</name>
    <dbReference type="NCBI Taxonomy" id="1618411"/>
    <lineage>
        <taxon>Bacteria</taxon>
        <taxon>Candidatus Curtissiibacteriota</taxon>
    </lineage>
</organism>
<dbReference type="InterPro" id="IPR001451">
    <property type="entry name" value="Hexapep"/>
</dbReference>
<dbReference type="InterPro" id="IPR038009">
    <property type="entry name" value="GlmU_C_LbH"/>
</dbReference>
<sequence>MVKQDHKIQIIDPKTTYIDEQAKVGEGTTIYPNTTILGKTTIGKNCEIGPNSIIQDSVIGDDCVIFFSVVKGSQIADDVDIGPFSHLRGDVKIGKGVHIGNYVEMVRSTVGSQSKIGHQAYLGDTTVGERVNIGSGTLTANFDGVSKHQTIIEDEVFIGANTVLVAPVKVGKGAKTGAGAVVKQDVPEKTLVAGVPAEVKKKLS</sequence>
<dbReference type="Pfam" id="PF00132">
    <property type="entry name" value="Hexapep"/>
    <property type="match status" value="1"/>
</dbReference>
<evidence type="ECO:0000259" key="17">
    <source>
        <dbReference type="Pfam" id="PF25087"/>
    </source>
</evidence>
<keyword evidence="5" id="KW-0963">Cytoplasm</keyword>